<dbReference type="Proteomes" id="UP000176997">
    <property type="component" value="Unassembled WGS sequence"/>
</dbReference>
<protein>
    <submittedName>
        <fullName evidence="2">Uncharacterized protein</fullName>
    </submittedName>
</protein>
<sequence length="189" mass="21096">MEILNTDQASLVDGKVVIKDSNGRMKIELKLKPTPMSPEDMVAMAEEAKLEVLVGTIYCLSERRAELEANLKKANDEVVDLYEAIRKFNAALEEEKGQNVLLTENHHRALARAQDAEALLQEVQMTLFNLSEVLHPFVSTVGLERPSAEDTENVLHQIDKVVRDLYTRIPTKKDPATSTSFTGGPTHID</sequence>
<evidence type="ECO:0000256" key="1">
    <source>
        <dbReference type="SAM" id="Coils"/>
    </source>
</evidence>
<accession>A0A1G2SC15</accession>
<name>A0A1G2SC15_9BACT</name>
<organism evidence="2 3">
    <name type="scientific">Candidatus Yonathbacteria bacterium RIFCSPHIGHO2_01_FULL_51_10</name>
    <dbReference type="NCBI Taxonomy" id="1802723"/>
    <lineage>
        <taxon>Bacteria</taxon>
        <taxon>Candidatus Yonathiibacteriota</taxon>
    </lineage>
</organism>
<dbReference type="AlphaFoldDB" id="A0A1G2SC15"/>
<evidence type="ECO:0000313" key="3">
    <source>
        <dbReference type="Proteomes" id="UP000176997"/>
    </source>
</evidence>
<reference evidence="2 3" key="1">
    <citation type="journal article" date="2016" name="Nat. Commun.">
        <title>Thousands of microbial genomes shed light on interconnected biogeochemical processes in an aquifer system.</title>
        <authorList>
            <person name="Anantharaman K."/>
            <person name="Brown C.T."/>
            <person name="Hug L.A."/>
            <person name="Sharon I."/>
            <person name="Castelle C.J."/>
            <person name="Probst A.J."/>
            <person name="Thomas B.C."/>
            <person name="Singh A."/>
            <person name="Wilkins M.J."/>
            <person name="Karaoz U."/>
            <person name="Brodie E.L."/>
            <person name="Williams K.H."/>
            <person name="Hubbard S.S."/>
            <person name="Banfield J.F."/>
        </authorList>
    </citation>
    <scope>NUCLEOTIDE SEQUENCE [LARGE SCALE GENOMIC DNA]</scope>
</reference>
<feature type="coiled-coil region" evidence="1">
    <location>
        <begin position="57"/>
        <end position="91"/>
    </location>
</feature>
<evidence type="ECO:0000313" key="2">
    <source>
        <dbReference type="EMBL" id="OHA81931.1"/>
    </source>
</evidence>
<gene>
    <name evidence="2" type="ORF">A2675_02065</name>
</gene>
<dbReference type="STRING" id="1802723.A2675_02065"/>
<proteinExistence type="predicted"/>
<dbReference type="EMBL" id="MHUS01000006">
    <property type="protein sequence ID" value="OHA81931.1"/>
    <property type="molecule type" value="Genomic_DNA"/>
</dbReference>
<keyword evidence="1" id="KW-0175">Coiled coil</keyword>
<comment type="caution">
    <text evidence="2">The sequence shown here is derived from an EMBL/GenBank/DDBJ whole genome shotgun (WGS) entry which is preliminary data.</text>
</comment>